<keyword evidence="2" id="KW-1185">Reference proteome</keyword>
<dbReference type="Proteomes" id="UP001431783">
    <property type="component" value="Unassembled WGS sequence"/>
</dbReference>
<protein>
    <submittedName>
        <fullName evidence="1">Uncharacterized protein</fullName>
    </submittedName>
</protein>
<organism evidence="1 2">
    <name type="scientific">Henosepilachna vigintioctopunctata</name>
    <dbReference type="NCBI Taxonomy" id="420089"/>
    <lineage>
        <taxon>Eukaryota</taxon>
        <taxon>Metazoa</taxon>
        <taxon>Ecdysozoa</taxon>
        <taxon>Arthropoda</taxon>
        <taxon>Hexapoda</taxon>
        <taxon>Insecta</taxon>
        <taxon>Pterygota</taxon>
        <taxon>Neoptera</taxon>
        <taxon>Endopterygota</taxon>
        <taxon>Coleoptera</taxon>
        <taxon>Polyphaga</taxon>
        <taxon>Cucujiformia</taxon>
        <taxon>Coccinelloidea</taxon>
        <taxon>Coccinellidae</taxon>
        <taxon>Epilachninae</taxon>
        <taxon>Epilachnini</taxon>
        <taxon>Henosepilachna</taxon>
    </lineage>
</organism>
<gene>
    <name evidence="1" type="ORF">WA026_015694</name>
</gene>
<reference evidence="1 2" key="1">
    <citation type="submission" date="2023-03" db="EMBL/GenBank/DDBJ databases">
        <title>Genome insight into feeding habits of ladybird beetles.</title>
        <authorList>
            <person name="Li H.-S."/>
            <person name="Huang Y.-H."/>
            <person name="Pang H."/>
        </authorList>
    </citation>
    <scope>NUCLEOTIDE SEQUENCE [LARGE SCALE GENOMIC DNA]</scope>
    <source>
        <strain evidence="1">SYSU_2023b</strain>
        <tissue evidence="1">Whole body</tissue>
    </source>
</reference>
<dbReference type="EMBL" id="JARQZJ010000099">
    <property type="protein sequence ID" value="KAK9886182.1"/>
    <property type="molecule type" value="Genomic_DNA"/>
</dbReference>
<name>A0AAW1URS3_9CUCU</name>
<dbReference type="AlphaFoldDB" id="A0AAW1URS3"/>
<evidence type="ECO:0000313" key="2">
    <source>
        <dbReference type="Proteomes" id="UP001431783"/>
    </source>
</evidence>
<accession>A0AAW1URS3</accession>
<evidence type="ECO:0000313" key="1">
    <source>
        <dbReference type="EMBL" id="KAK9886182.1"/>
    </source>
</evidence>
<comment type="caution">
    <text evidence="1">The sequence shown here is derived from an EMBL/GenBank/DDBJ whole genome shotgun (WGS) entry which is preliminary data.</text>
</comment>
<sequence>MATEHVGHLREFDPANSKWTIFKKRIDNYFLANEINDEKRKAAILLNVLNEEAYKLISNLCLPVEPESKSYLDLSKMLMEHFKPSGNVFGARFKFYTAKKSPNENGQRE</sequence>
<proteinExistence type="predicted"/>